<accession>E4X6V4</accession>
<dbReference type="Proteomes" id="UP000001307">
    <property type="component" value="Unassembled WGS sequence"/>
</dbReference>
<organism evidence="2">
    <name type="scientific">Oikopleura dioica</name>
    <name type="common">Tunicate</name>
    <dbReference type="NCBI Taxonomy" id="34765"/>
    <lineage>
        <taxon>Eukaryota</taxon>
        <taxon>Metazoa</taxon>
        <taxon>Chordata</taxon>
        <taxon>Tunicata</taxon>
        <taxon>Appendicularia</taxon>
        <taxon>Copelata</taxon>
        <taxon>Oikopleuridae</taxon>
        <taxon>Oikopleura</taxon>
    </lineage>
</organism>
<protein>
    <submittedName>
        <fullName evidence="2">Uncharacterized protein</fullName>
    </submittedName>
</protein>
<evidence type="ECO:0000313" key="3">
    <source>
        <dbReference type="Proteomes" id="UP000001307"/>
    </source>
</evidence>
<dbReference type="InParanoid" id="E4X6V4"/>
<keyword evidence="1" id="KW-0732">Signal</keyword>
<dbReference type="AlphaFoldDB" id="E4X6V4"/>
<dbReference type="OrthoDB" id="10500545at2759"/>
<feature type="chain" id="PRO_5003190033" evidence="1">
    <location>
        <begin position="27"/>
        <end position="202"/>
    </location>
</feature>
<keyword evidence="3" id="KW-1185">Reference proteome</keyword>
<gene>
    <name evidence="2" type="ORF">GSOID_T00003127001</name>
</gene>
<evidence type="ECO:0000256" key="1">
    <source>
        <dbReference type="SAM" id="SignalP"/>
    </source>
</evidence>
<proteinExistence type="predicted"/>
<dbReference type="EMBL" id="FN653027">
    <property type="protein sequence ID" value="CBY07775.1"/>
    <property type="molecule type" value="Genomic_DNA"/>
</dbReference>
<sequence>MRSLKTLLPFVNIALIFWLLRKFSEEKRLAEIEKRSFETYDFPSLAEAFREKLLSLEQRPELEWGKDLFENDEVGVVYSVKGILPAELKKLNEAISKISVARKDLALVANDKESSFSELKLSNTIVHSIPDELLLADELASIVKAASKNKESAAFAFHLMLVHALKPKILAKVQSIHLFMPFVKELSIFEPLKSKCEQPKRR</sequence>
<name>E4X6V4_OIKDI</name>
<feature type="signal peptide" evidence="1">
    <location>
        <begin position="1"/>
        <end position="26"/>
    </location>
</feature>
<reference evidence="2" key="1">
    <citation type="journal article" date="2010" name="Science">
        <title>Plasticity of animal genome architecture unmasked by rapid evolution of a pelagic tunicate.</title>
        <authorList>
            <person name="Denoeud F."/>
            <person name="Henriet S."/>
            <person name="Mungpakdee S."/>
            <person name="Aury J.M."/>
            <person name="Da Silva C."/>
            <person name="Brinkmann H."/>
            <person name="Mikhaleva J."/>
            <person name="Olsen L.C."/>
            <person name="Jubin C."/>
            <person name="Canestro C."/>
            <person name="Bouquet J.M."/>
            <person name="Danks G."/>
            <person name="Poulain J."/>
            <person name="Campsteijn C."/>
            <person name="Adamski M."/>
            <person name="Cross I."/>
            <person name="Yadetie F."/>
            <person name="Muffato M."/>
            <person name="Louis A."/>
            <person name="Butcher S."/>
            <person name="Tsagkogeorga G."/>
            <person name="Konrad A."/>
            <person name="Singh S."/>
            <person name="Jensen M.F."/>
            <person name="Cong E.H."/>
            <person name="Eikeseth-Otteraa H."/>
            <person name="Noel B."/>
            <person name="Anthouard V."/>
            <person name="Porcel B.M."/>
            <person name="Kachouri-Lafond R."/>
            <person name="Nishino A."/>
            <person name="Ugolini M."/>
            <person name="Chourrout P."/>
            <person name="Nishida H."/>
            <person name="Aasland R."/>
            <person name="Huzurbazar S."/>
            <person name="Westhof E."/>
            <person name="Delsuc F."/>
            <person name="Lehrach H."/>
            <person name="Reinhardt R."/>
            <person name="Weissenbach J."/>
            <person name="Roy S.W."/>
            <person name="Artiguenave F."/>
            <person name="Postlethwait J.H."/>
            <person name="Manak J.R."/>
            <person name="Thompson E.M."/>
            <person name="Jaillon O."/>
            <person name="Du Pasquier L."/>
            <person name="Boudinot P."/>
            <person name="Liberles D.A."/>
            <person name="Volff J.N."/>
            <person name="Philippe H."/>
            <person name="Lenhard B."/>
            <person name="Roest Crollius H."/>
            <person name="Wincker P."/>
            <person name="Chourrout D."/>
        </authorList>
    </citation>
    <scope>NUCLEOTIDE SEQUENCE [LARGE SCALE GENOMIC DNA]</scope>
</reference>
<evidence type="ECO:0000313" key="2">
    <source>
        <dbReference type="EMBL" id="CBY07775.1"/>
    </source>
</evidence>